<organism evidence="2 3">
    <name type="scientific">Rhizopogon vesiculosus</name>
    <dbReference type="NCBI Taxonomy" id="180088"/>
    <lineage>
        <taxon>Eukaryota</taxon>
        <taxon>Fungi</taxon>
        <taxon>Dikarya</taxon>
        <taxon>Basidiomycota</taxon>
        <taxon>Agaricomycotina</taxon>
        <taxon>Agaricomycetes</taxon>
        <taxon>Agaricomycetidae</taxon>
        <taxon>Boletales</taxon>
        <taxon>Suillineae</taxon>
        <taxon>Rhizopogonaceae</taxon>
        <taxon>Rhizopogon</taxon>
    </lineage>
</organism>
<evidence type="ECO:0000313" key="2">
    <source>
        <dbReference type="EMBL" id="OJA12178.1"/>
    </source>
</evidence>
<accession>A0A1J8QRY2</accession>
<feature type="region of interest" description="Disordered" evidence="1">
    <location>
        <begin position="27"/>
        <end position="74"/>
    </location>
</feature>
<proteinExistence type="predicted"/>
<gene>
    <name evidence="2" type="ORF">AZE42_11276</name>
</gene>
<reference evidence="2 3" key="1">
    <citation type="submission" date="2016-03" db="EMBL/GenBank/DDBJ databases">
        <title>Comparative genomics of the ectomycorrhizal sister species Rhizopogon vinicolor and Rhizopogon vesiculosus (Basidiomycota: Boletales) reveals a divergence of the mating type B locus.</title>
        <authorList>
            <person name="Mujic A.B."/>
            <person name="Kuo A."/>
            <person name="Tritt A."/>
            <person name="Lipzen A."/>
            <person name="Chen C."/>
            <person name="Johnson J."/>
            <person name="Sharma A."/>
            <person name="Barry K."/>
            <person name="Grigoriev I.V."/>
            <person name="Spatafora J.W."/>
        </authorList>
    </citation>
    <scope>NUCLEOTIDE SEQUENCE [LARGE SCALE GENOMIC DNA]</scope>
    <source>
        <strain evidence="2 3">AM-OR11-056</strain>
    </source>
</reference>
<dbReference type="AlphaFoldDB" id="A0A1J8QRY2"/>
<feature type="compositionally biased region" description="Basic and acidic residues" evidence="1">
    <location>
        <begin position="33"/>
        <end position="42"/>
    </location>
</feature>
<dbReference type="EMBL" id="LVVM01004795">
    <property type="protein sequence ID" value="OJA12178.1"/>
    <property type="molecule type" value="Genomic_DNA"/>
</dbReference>
<keyword evidence="3" id="KW-1185">Reference proteome</keyword>
<name>A0A1J8QRY2_9AGAM</name>
<sequence length="74" mass="8237">MILDDNNEVAEINAILDDEEVLPVDHPRRKQSLHKDLDHALDELSSEDSDYNDAEGTKSGSDDDIAEPPAKLNH</sequence>
<feature type="non-terminal residue" evidence="2">
    <location>
        <position position="74"/>
    </location>
</feature>
<comment type="caution">
    <text evidence="2">The sequence shown here is derived from an EMBL/GenBank/DDBJ whole genome shotgun (WGS) entry which is preliminary data.</text>
</comment>
<evidence type="ECO:0000313" key="3">
    <source>
        <dbReference type="Proteomes" id="UP000183567"/>
    </source>
</evidence>
<feature type="compositionally biased region" description="Acidic residues" evidence="1">
    <location>
        <begin position="44"/>
        <end position="53"/>
    </location>
</feature>
<dbReference type="OrthoDB" id="2691626at2759"/>
<evidence type="ECO:0000256" key="1">
    <source>
        <dbReference type="SAM" id="MobiDB-lite"/>
    </source>
</evidence>
<dbReference type="Proteomes" id="UP000183567">
    <property type="component" value="Unassembled WGS sequence"/>
</dbReference>
<protein>
    <submittedName>
        <fullName evidence="2">Uncharacterized protein</fullName>
    </submittedName>
</protein>